<dbReference type="InterPro" id="IPR052919">
    <property type="entry name" value="TA_system_RNase"/>
</dbReference>
<dbReference type="STRING" id="649764.HMPREF0762_01571"/>
<sequence>MPLLESRDNLVCYSIVSVWKVAIKHAIHPESMPMPEEDFVKLCEQTGFVRLPLEPAHIYAVKTLSRERNAARHNDPFDRLLIAQAKVEGLTFATHDQSLPSYRERCITLF</sequence>
<name>D0WI99_SLAES</name>
<reference evidence="6" key="1">
    <citation type="submission" date="2009-10" db="EMBL/GenBank/DDBJ databases">
        <authorList>
            <person name="Weinstock G."/>
            <person name="Sodergren E."/>
            <person name="Clifton S."/>
            <person name="Fulton L."/>
            <person name="Fulton B."/>
            <person name="Courtney L."/>
            <person name="Fronick C."/>
            <person name="Harrison M."/>
            <person name="Strong C."/>
            <person name="Farmer C."/>
            <person name="Delahaunty K."/>
            <person name="Markovic C."/>
            <person name="Hall O."/>
            <person name="Minx P."/>
            <person name="Tomlinson C."/>
            <person name="Mitreva M."/>
            <person name="Nelson J."/>
            <person name="Hou S."/>
            <person name="Wollam A."/>
            <person name="Pepin K.H."/>
            <person name="Johnson M."/>
            <person name="Bhonagiri V."/>
            <person name="Nash W.E."/>
            <person name="Warren W."/>
            <person name="Chinwalla A."/>
            <person name="Mardis E.R."/>
            <person name="Wilson R.K."/>
        </authorList>
    </citation>
    <scope>NUCLEOTIDE SEQUENCE [LARGE SCALE GENOMIC DNA]</scope>
    <source>
        <strain evidence="6">ATCC 700122</strain>
    </source>
</reference>
<keyword evidence="4" id="KW-0460">Magnesium</keyword>
<evidence type="ECO:0000256" key="2">
    <source>
        <dbReference type="ARBA" id="ARBA00022723"/>
    </source>
</evidence>
<dbReference type="GO" id="GO:0016787">
    <property type="term" value="F:hydrolase activity"/>
    <property type="evidence" value="ECO:0007669"/>
    <property type="project" value="UniProtKB-KW"/>
</dbReference>
<dbReference type="GO" id="GO:0004518">
    <property type="term" value="F:nuclease activity"/>
    <property type="evidence" value="ECO:0007669"/>
    <property type="project" value="UniProtKB-KW"/>
</dbReference>
<dbReference type="AlphaFoldDB" id="D0WI99"/>
<comment type="caution">
    <text evidence="6">The sequence shown here is derived from an EMBL/GenBank/DDBJ whole genome shotgun (WGS) entry which is preliminary data.</text>
</comment>
<feature type="domain" description="PIN" evidence="5">
    <location>
        <begin position="17"/>
        <end position="101"/>
    </location>
</feature>
<organism evidence="6 7">
    <name type="scientific">Slackia exigua (strain ATCC 700122 / DSM 15923 / CIP 105133 / JCM 11022 / KCTC 5966 / S-7)</name>
    <dbReference type="NCBI Taxonomy" id="649764"/>
    <lineage>
        <taxon>Bacteria</taxon>
        <taxon>Bacillati</taxon>
        <taxon>Actinomycetota</taxon>
        <taxon>Coriobacteriia</taxon>
        <taxon>Eggerthellales</taxon>
        <taxon>Eggerthellaceae</taxon>
        <taxon>Slackia</taxon>
    </lineage>
</organism>
<keyword evidence="3" id="KW-0378">Hydrolase</keyword>
<evidence type="ECO:0000256" key="4">
    <source>
        <dbReference type="ARBA" id="ARBA00022842"/>
    </source>
</evidence>
<dbReference type="HOGENOM" id="CLU_129890_0_2_11"/>
<dbReference type="GO" id="GO:0046872">
    <property type="term" value="F:metal ion binding"/>
    <property type="evidence" value="ECO:0007669"/>
    <property type="project" value="UniProtKB-KW"/>
</dbReference>
<evidence type="ECO:0000256" key="1">
    <source>
        <dbReference type="ARBA" id="ARBA00022722"/>
    </source>
</evidence>
<gene>
    <name evidence="6" type="ORF">HMPREF0762_01571</name>
</gene>
<keyword evidence="1" id="KW-0540">Nuclease</keyword>
<dbReference type="InterPro" id="IPR029060">
    <property type="entry name" value="PIN-like_dom_sf"/>
</dbReference>
<protein>
    <submittedName>
        <fullName evidence="6">Toxin-antitoxin system, toxin component, PIN family</fullName>
    </submittedName>
</protein>
<dbReference type="CDD" id="cd09872">
    <property type="entry name" value="PIN_Sll0205-like"/>
    <property type="match status" value="1"/>
</dbReference>
<dbReference type="eggNOG" id="COG3744">
    <property type="taxonomic scope" value="Bacteria"/>
</dbReference>
<keyword evidence="7" id="KW-1185">Reference proteome</keyword>
<evidence type="ECO:0000313" key="6">
    <source>
        <dbReference type="EMBL" id="EEZ60766.1"/>
    </source>
</evidence>
<dbReference type="InterPro" id="IPR002716">
    <property type="entry name" value="PIN_dom"/>
</dbReference>
<dbReference type="OrthoDB" id="9798990at2"/>
<dbReference type="Proteomes" id="UP000006001">
    <property type="component" value="Unassembled WGS sequence"/>
</dbReference>
<dbReference type="EMBL" id="ACUX02000016">
    <property type="protein sequence ID" value="EEZ60766.1"/>
    <property type="molecule type" value="Genomic_DNA"/>
</dbReference>
<evidence type="ECO:0000256" key="3">
    <source>
        <dbReference type="ARBA" id="ARBA00022801"/>
    </source>
</evidence>
<evidence type="ECO:0000313" key="7">
    <source>
        <dbReference type="Proteomes" id="UP000006001"/>
    </source>
</evidence>
<dbReference type="Pfam" id="PF01850">
    <property type="entry name" value="PIN"/>
    <property type="match status" value="1"/>
</dbReference>
<proteinExistence type="predicted"/>
<dbReference type="PANTHER" id="PTHR36173:SF2">
    <property type="entry name" value="RIBONUCLEASE VAPC16"/>
    <property type="match status" value="1"/>
</dbReference>
<accession>D0WI99</accession>
<dbReference type="InterPro" id="IPR041705">
    <property type="entry name" value="PIN_Sll0205"/>
</dbReference>
<dbReference type="SUPFAM" id="SSF88723">
    <property type="entry name" value="PIN domain-like"/>
    <property type="match status" value="1"/>
</dbReference>
<dbReference type="PANTHER" id="PTHR36173">
    <property type="entry name" value="RIBONUCLEASE VAPC16-RELATED"/>
    <property type="match status" value="1"/>
</dbReference>
<evidence type="ECO:0000259" key="5">
    <source>
        <dbReference type="Pfam" id="PF01850"/>
    </source>
</evidence>
<keyword evidence="2" id="KW-0479">Metal-binding</keyword>